<dbReference type="GO" id="GO:0005886">
    <property type="term" value="C:plasma membrane"/>
    <property type="evidence" value="ECO:0007669"/>
    <property type="project" value="InterPro"/>
</dbReference>
<dbReference type="Gene3D" id="3.30.479.30">
    <property type="entry name" value="Band 7 domain"/>
    <property type="match status" value="1"/>
</dbReference>
<dbReference type="SUPFAM" id="SSF117892">
    <property type="entry name" value="Band 7/SPFH domain"/>
    <property type="match status" value="1"/>
</dbReference>
<dbReference type="Pfam" id="PF01145">
    <property type="entry name" value="Band_7"/>
    <property type="match status" value="1"/>
</dbReference>
<name>X0V013_9ZZZZ</name>
<reference evidence="4" key="1">
    <citation type="journal article" date="2014" name="Front. Microbiol.">
        <title>High frequency of phylogenetically diverse reductive dehalogenase-homologous genes in deep subseafloor sedimentary metagenomes.</title>
        <authorList>
            <person name="Kawai M."/>
            <person name="Futagami T."/>
            <person name="Toyoda A."/>
            <person name="Takaki Y."/>
            <person name="Nishi S."/>
            <person name="Hori S."/>
            <person name="Arai W."/>
            <person name="Tsubouchi T."/>
            <person name="Morono Y."/>
            <person name="Uchiyama I."/>
            <person name="Ito T."/>
            <person name="Fujiyama A."/>
            <person name="Inagaki F."/>
            <person name="Takami H."/>
        </authorList>
    </citation>
    <scope>NUCLEOTIDE SEQUENCE</scope>
    <source>
        <strain evidence="4">Expedition CK06-06</strain>
    </source>
</reference>
<feature type="non-terminal residue" evidence="4">
    <location>
        <position position="1"/>
    </location>
</feature>
<keyword evidence="2" id="KW-0472">Membrane</keyword>
<keyword evidence="2" id="KW-0812">Transmembrane</keyword>
<dbReference type="EMBL" id="BARS01025593">
    <property type="protein sequence ID" value="GAG05883.1"/>
    <property type="molecule type" value="Genomic_DNA"/>
</dbReference>
<dbReference type="SMART" id="SM00244">
    <property type="entry name" value="PHB"/>
    <property type="match status" value="1"/>
</dbReference>
<dbReference type="InterPro" id="IPR043202">
    <property type="entry name" value="Band-7_stomatin-like"/>
</dbReference>
<comment type="similarity">
    <text evidence="1">Belongs to the band 7/mec-2 family.</text>
</comment>
<gene>
    <name evidence="4" type="ORF">S01H1_40415</name>
</gene>
<feature type="non-terminal residue" evidence="4">
    <location>
        <position position="267"/>
    </location>
</feature>
<dbReference type="FunFam" id="3.30.479.30:FF:000004">
    <property type="entry name" value="Putative membrane protease family, stomatin"/>
    <property type="match status" value="1"/>
</dbReference>
<evidence type="ECO:0000313" key="4">
    <source>
        <dbReference type="EMBL" id="GAG05883.1"/>
    </source>
</evidence>
<protein>
    <recommendedName>
        <fullName evidence="3">Band 7 domain-containing protein</fullName>
    </recommendedName>
</protein>
<dbReference type="AlphaFoldDB" id="X0V013"/>
<sequence>DPVFFGIIGLFALILILIYVLSGIRIIKEWERAPVLRLGRYLGLKGPGVIWILPGIDKIPQIVTTRIQTYSFRSEQSLTRDNVPVSIDAVLFFRVVDVEKTILEVEQYQTATQWVAQTTLREVTGQAELDEVLAERDKIARHMQELVDEKTENWGIKIMSVEIRDVVVPARLQEAISRQAEAERERRARITLSQAEKEAAKGMVEAANQYKDNPAAMELRWINLLFEAATEGGATIMLIPANIPVAGFSATSGGGSGGGLPPVGVYG</sequence>
<proteinExistence type="inferred from homology"/>
<dbReference type="InterPro" id="IPR036013">
    <property type="entry name" value="Band_7/SPFH_dom_sf"/>
</dbReference>
<dbReference type="GO" id="GO:0098552">
    <property type="term" value="C:side of membrane"/>
    <property type="evidence" value="ECO:0007669"/>
    <property type="project" value="UniProtKB-ARBA"/>
</dbReference>
<feature type="transmembrane region" description="Helical" evidence="2">
    <location>
        <begin position="6"/>
        <end position="27"/>
    </location>
</feature>
<dbReference type="Gene3D" id="6.10.250.2090">
    <property type="match status" value="1"/>
</dbReference>
<dbReference type="InterPro" id="IPR001972">
    <property type="entry name" value="Stomatin_HflK_fam"/>
</dbReference>
<dbReference type="PANTHER" id="PTHR10264:SF19">
    <property type="entry name" value="AT06885P-RELATED"/>
    <property type="match status" value="1"/>
</dbReference>
<evidence type="ECO:0000259" key="3">
    <source>
        <dbReference type="SMART" id="SM00244"/>
    </source>
</evidence>
<dbReference type="InterPro" id="IPR001107">
    <property type="entry name" value="Band_7"/>
</dbReference>
<keyword evidence="2" id="KW-1133">Transmembrane helix</keyword>
<organism evidence="4">
    <name type="scientific">marine sediment metagenome</name>
    <dbReference type="NCBI Taxonomy" id="412755"/>
    <lineage>
        <taxon>unclassified sequences</taxon>
        <taxon>metagenomes</taxon>
        <taxon>ecological metagenomes</taxon>
    </lineage>
</organism>
<comment type="caution">
    <text evidence="4">The sequence shown here is derived from an EMBL/GenBank/DDBJ whole genome shotgun (WGS) entry which is preliminary data.</text>
</comment>
<feature type="domain" description="Band 7" evidence="3">
    <location>
        <begin position="22"/>
        <end position="180"/>
    </location>
</feature>
<evidence type="ECO:0000256" key="1">
    <source>
        <dbReference type="ARBA" id="ARBA00008164"/>
    </source>
</evidence>
<accession>X0V013</accession>
<evidence type="ECO:0000256" key="2">
    <source>
        <dbReference type="SAM" id="Phobius"/>
    </source>
</evidence>
<dbReference type="PANTHER" id="PTHR10264">
    <property type="entry name" value="BAND 7 PROTEIN-RELATED"/>
    <property type="match status" value="1"/>
</dbReference>
<dbReference type="PRINTS" id="PR00721">
    <property type="entry name" value="STOMATIN"/>
</dbReference>